<reference evidence="2" key="1">
    <citation type="journal article" date="2022" name="bioRxiv">
        <title>Sequencing and chromosome-scale assembly of the giantPleurodeles waltlgenome.</title>
        <authorList>
            <person name="Brown T."/>
            <person name="Elewa A."/>
            <person name="Iarovenko S."/>
            <person name="Subramanian E."/>
            <person name="Araus A.J."/>
            <person name="Petzold A."/>
            <person name="Susuki M."/>
            <person name="Suzuki K.-i.T."/>
            <person name="Hayashi T."/>
            <person name="Toyoda A."/>
            <person name="Oliveira C."/>
            <person name="Osipova E."/>
            <person name="Leigh N.D."/>
            <person name="Simon A."/>
            <person name="Yun M.H."/>
        </authorList>
    </citation>
    <scope>NUCLEOTIDE SEQUENCE</scope>
    <source>
        <strain evidence="2">20211129_DDA</strain>
        <tissue evidence="2">Liver</tissue>
    </source>
</reference>
<feature type="region of interest" description="Disordered" evidence="1">
    <location>
        <begin position="53"/>
        <end position="72"/>
    </location>
</feature>
<proteinExistence type="predicted"/>
<gene>
    <name evidence="2" type="ORF">NDU88_011875</name>
</gene>
<feature type="region of interest" description="Disordered" evidence="1">
    <location>
        <begin position="1"/>
        <end position="43"/>
    </location>
</feature>
<sequence length="181" mass="19418">MGSRCQQTTKPGEASSALAGDSAHSGPSSTAEAHLHRPRSQAAQALRHVPLLSPAASGPKPVPPSPGAHRYRGHVPLQQRCSMRPTEAAHLVSPGHQSKAQAASQQRRWHRTKICSATVLLSLRCLQGNRDHSDRPGKAGDRLNSGVTSAGCGGQELCCRTGHHLRHAPQIHGYIYIFFWA</sequence>
<name>A0AAV7QYL3_PLEWA</name>
<accession>A0AAV7QYL3</accession>
<keyword evidence="3" id="KW-1185">Reference proteome</keyword>
<feature type="compositionally biased region" description="Polar residues" evidence="1">
    <location>
        <begin position="1"/>
        <end position="10"/>
    </location>
</feature>
<evidence type="ECO:0000313" key="3">
    <source>
        <dbReference type="Proteomes" id="UP001066276"/>
    </source>
</evidence>
<comment type="caution">
    <text evidence="2">The sequence shown here is derived from an EMBL/GenBank/DDBJ whole genome shotgun (WGS) entry which is preliminary data.</text>
</comment>
<dbReference type="AlphaFoldDB" id="A0AAV7QYL3"/>
<protein>
    <submittedName>
        <fullName evidence="2">Uncharacterized protein</fullName>
    </submittedName>
</protein>
<feature type="region of interest" description="Disordered" evidence="1">
    <location>
        <begin position="86"/>
        <end position="105"/>
    </location>
</feature>
<evidence type="ECO:0000313" key="2">
    <source>
        <dbReference type="EMBL" id="KAJ1145589.1"/>
    </source>
</evidence>
<evidence type="ECO:0000256" key="1">
    <source>
        <dbReference type="SAM" id="MobiDB-lite"/>
    </source>
</evidence>
<organism evidence="2 3">
    <name type="scientific">Pleurodeles waltl</name>
    <name type="common">Iberian ribbed newt</name>
    <dbReference type="NCBI Taxonomy" id="8319"/>
    <lineage>
        <taxon>Eukaryota</taxon>
        <taxon>Metazoa</taxon>
        <taxon>Chordata</taxon>
        <taxon>Craniata</taxon>
        <taxon>Vertebrata</taxon>
        <taxon>Euteleostomi</taxon>
        <taxon>Amphibia</taxon>
        <taxon>Batrachia</taxon>
        <taxon>Caudata</taxon>
        <taxon>Salamandroidea</taxon>
        <taxon>Salamandridae</taxon>
        <taxon>Pleurodelinae</taxon>
        <taxon>Pleurodeles</taxon>
    </lineage>
</organism>
<dbReference type="Proteomes" id="UP001066276">
    <property type="component" value="Chromosome 6"/>
</dbReference>
<dbReference type="EMBL" id="JANPWB010000010">
    <property type="protein sequence ID" value="KAJ1145589.1"/>
    <property type="molecule type" value="Genomic_DNA"/>
</dbReference>